<evidence type="ECO:0000313" key="1">
    <source>
        <dbReference type="EMBL" id="QHT86321.1"/>
    </source>
</evidence>
<accession>A0A6C0HZY5</accession>
<organism evidence="1">
    <name type="scientific">viral metagenome</name>
    <dbReference type="NCBI Taxonomy" id="1070528"/>
    <lineage>
        <taxon>unclassified sequences</taxon>
        <taxon>metagenomes</taxon>
        <taxon>organismal metagenomes</taxon>
    </lineage>
</organism>
<proteinExistence type="predicted"/>
<protein>
    <submittedName>
        <fullName evidence="1">Uncharacterized protein</fullName>
    </submittedName>
</protein>
<reference evidence="1" key="1">
    <citation type="journal article" date="2020" name="Nature">
        <title>Giant virus diversity and host interactions through global metagenomics.</title>
        <authorList>
            <person name="Schulz F."/>
            <person name="Roux S."/>
            <person name="Paez-Espino D."/>
            <person name="Jungbluth S."/>
            <person name="Walsh D.A."/>
            <person name="Denef V.J."/>
            <person name="McMahon K.D."/>
            <person name="Konstantinidis K.T."/>
            <person name="Eloe-Fadrosh E.A."/>
            <person name="Kyrpides N.C."/>
            <person name="Woyke T."/>
        </authorList>
    </citation>
    <scope>NUCLEOTIDE SEQUENCE</scope>
    <source>
        <strain evidence="1">GVMAG-M-3300023184-186</strain>
    </source>
</reference>
<dbReference type="AlphaFoldDB" id="A0A6C0HZY5"/>
<sequence>MKQFWKVLKNNSSEAVNFEPFFDAFVTDGNRGFTDMPSQFYSYNNIESITEYVPVAKITFHDLELYIGGISGISGTGGTSGISGISGWCKVNIEFLTSIPNWEPRINYISCIGEDCRRVYNLHYSRYCEGQDYIIETMTFRAKLLAFYNWGIKSYIPANMCNERVFRRSPRGCEKCEYCREWRDSTSMYDLPKLNDLLNPYNENNIPLSYKIQIIDENIIPSAETISNWKVFLRNERKELLVFFAAIGAKKVESKIALFFRTANNSRPDWLRHLSGY</sequence>
<dbReference type="EMBL" id="MN740066">
    <property type="protein sequence ID" value="QHT86321.1"/>
    <property type="molecule type" value="Genomic_DNA"/>
</dbReference>
<name>A0A6C0HZY5_9ZZZZ</name>